<evidence type="ECO:0000313" key="2">
    <source>
        <dbReference type="EMBL" id="NCU18887.1"/>
    </source>
</evidence>
<dbReference type="EMBL" id="JAACYS010000090">
    <property type="protein sequence ID" value="NCU18887.1"/>
    <property type="molecule type" value="Genomic_DNA"/>
</dbReference>
<accession>A0ABX0A7U5</accession>
<dbReference type="Proteomes" id="UP000743899">
    <property type="component" value="Unassembled WGS sequence"/>
</dbReference>
<evidence type="ECO:0000313" key="3">
    <source>
        <dbReference type="Proteomes" id="UP000743899"/>
    </source>
</evidence>
<name>A0ABX0A7U5_9BACI</name>
<organism evidence="2 3">
    <name type="scientific">Pallidibacillus pasinlerensis</name>
    <dbReference type="NCBI Taxonomy" id="2703818"/>
    <lineage>
        <taxon>Bacteria</taxon>
        <taxon>Bacillati</taxon>
        <taxon>Bacillota</taxon>
        <taxon>Bacilli</taxon>
        <taxon>Bacillales</taxon>
        <taxon>Bacillaceae</taxon>
        <taxon>Pallidibacillus</taxon>
    </lineage>
</organism>
<feature type="region of interest" description="Disordered" evidence="1">
    <location>
        <begin position="57"/>
        <end position="76"/>
    </location>
</feature>
<sequence>MAKEDKKLEGNMLINKQYDEFVNMQTIYIGEVGKASYSNIDFEEILEVDNEFTVDESSEVENDLESSPVLEGNQTAEVDEKSLEKRKLTRLIRRLAFYPNVLSRPICEGEIKGEICIFQVISKRGNRVRILKEQGLDWVEIDDIKSLTIKE</sequence>
<reference evidence="2 3" key="1">
    <citation type="submission" date="2020-01" db="EMBL/GenBank/DDBJ databases">
        <title>A novel Bacillus sp. from Pasinler.</title>
        <authorList>
            <person name="Adiguzel A."/>
            <person name="Ay H."/>
            <person name="Baltaci M.O."/>
        </authorList>
    </citation>
    <scope>NUCLEOTIDE SEQUENCE [LARGE SCALE GENOMIC DNA]</scope>
    <source>
        <strain evidence="2 3">P1</strain>
    </source>
</reference>
<comment type="caution">
    <text evidence="2">The sequence shown here is derived from an EMBL/GenBank/DDBJ whole genome shotgun (WGS) entry which is preliminary data.</text>
</comment>
<protein>
    <recommendedName>
        <fullName evidence="4">Spore coat protein CotO</fullName>
    </recommendedName>
</protein>
<proteinExistence type="predicted"/>
<gene>
    <name evidence="2" type="ORF">GW534_14500</name>
</gene>
<evidence type="ECO:0000256" key="1">
    <source>
        <dbReference type="SAM" id="MobiDB-lite"/>
    </source>
</evidence>
<keyword evidence="3" id="KW-1185">Reference proteome</keyword>
<evidence type="ECO:0008006" key="4">
    <source>
        <dbReference type="Google" id="ProtNLM"/>
    </source>
</evidence>
<dbReference type="RefSeq" id="WP_161921715.1">
    <property type="nucleotide sequence ID" value="NZ_JAACYS010000090.1"/>
</dbReference>